<sequence>MERKNRNIMVILIALVIAVAVFSSFAVDFFSGTPVITLPPAVSDAQPTPSDAMSSSGMVRVEVTPETVQNVIATLSRPSSYYREITVTYTGGSSIVSSQWVDGGWTKTDTSLPGGRVRHSLVGEGTLYWWYDSSRRWFTAPADGQTADVDGARIPTYEDVLEVDPSHILEAGYENKDGLECIYVAVGEENTNARYWVSVESGLLTAAELVEGESVVLSMTSTAAERPVTEGTVFSLPDGSVLHRSGGVQTLT</sequence>
<gene>
    <name evidence="1" type="ORF">H9868_02950</name>
</gene>
<protein>
    <submittedName>
        <fullName evidence="1">Uncharacterized protein</fullName>
    </submittedName>
</protein>
<accession>A0A9D1UMK6</accession>
<comment type="caution">
    <text evidence="1">The sequence shown here is derived from an EMBL/GenBank/DDBJ whole genome shotgun (WGS) entry which is preliminary data.</text>
</comment>
<proteinExistence type="predicted"/>
<dbReference type="EMBL" id="DXGA01000064">
    <property type="protein sequence ID" value="HIW93479.1"/>
    <property type="molecule type" value="Genomic_DNA"/>
</dbReference>
<name>A0A9D1UMK6_9FIRM</name>
<reference evidence="1" key="1">
    <citation type="journal article" date="2021" name="PeerJ">
        <title>Extensive microbial diversity within the chicken gut microbiome revealed by metagenomics and culture.</title>
        <authorList>
            <person name="Gilroy R."/>
            <person name="Ravi A."/>
            <person name="Getino M."/>
            <person name="Pursley I."/>
            <person name="Horton D.L."/>
            <person name="Alikhan N.F."/>
            <person name="Baker D."/>
            <person name="Gharbi K."/>
            <person name="Hall N."/>
            <person name="Watson M."/>
            <person name="Adriaenssens E.M."/>
            <person name="Foster-Nyarko E."/>
            <person name="Jarju S."/>
            <person name="Secka A."/>
            <person name="Antonio M."/>
            <person name="Oren A."/>
            <person name="Chaudhuri R.R."/>
            <person name="La Ragione R."/>
            <person name="Hildebrand F."/>
            <person name="Pallen M.J."/>
        </authorList>
    </citation>
    <scope>NUCLEOTIDE SEQUENCE</scope>
    <source>
        <strain evidence="1">ChiGjej6B6-1540</strain>
    </source>
</reference>
<reference evidence="1" key="2">
    <citation type="submission" date="2021-04" db="EMBL/GenBank/DDBJ databases">
        <authorList>
            <person name="Gilroy R."/>
        </authorList>
    </citation>
    <scope>NUCLEOTIDE SEQUENCE</scope>
    <source>
        <strain evidence="1">ChiGjej6B6-1540</strain>
    </source>
</reference>
<dbReference type="AlphaFoldDB" id="A0A9D1UMK6"/>
<dbReference type="Proteomes" id="UP000824192">
    <property type="component" value="Unassembled WGS sequence"/>
</dbReference>
<evidence type="ECO:0000313" key="2">
    <source>
        <dbReference type="Proteomes" id="UP000824192"/>
    </source>
</evidence>
<organism evidence="1 2">
    <name type="scientific">Candidatus Flavonifractor merdipullorum</name>
    <dbReference type="NCBI Taxonomy" id="2838590"/>
    <lineage>
        <taxon>Bacteria</taxon>
        <taxon>Bacillati</taxon>
        <taxon>Bacillota</taxon>
        <taxon>Clostridia</taxon>
        <taxon>Eubacteriales</taxon>
        <taxon>Oscillospiraceae</taxon>
        <taxon>Flavonifractor</taxon>
    </lineage>
</organism>
<evidence type="ECO:0000313" key="1">
    <source>
        <dbReference type="EMBL" id="HIW93479.1"/>
    </source>
</evidence>